<proteinExistence type="predicted"/>
<evidence type="ECO:0000313" key="1">
    <source>
        <dbReference type="EMBL" id="MFD1931194.1"/>
    </source>
</evidence>
<reference evidence="2" key="1">
    <citation type="journal article" date="2019" name="Int. J. Syst. Evol. Microbiol.">
        <title>The Global Catalogue of Microorganisms (GCM) 10K type strain sequencing project: providing services to taxonomists for standard genome sequencing and annotation.</title>
        <authorList>
            <consortium name="The Broad Institute Genomics Platform"/>
            <consortium name="The Broad Institute Genome Sequencing Center for Infectious Disease"/>
            <person name="Wu L."/>
            <person name="Ma J."/>
        </authorList>
    </citation>
    <scope>NUCLEOTIDE SEQUENCE [LARGE SCALE GENOMIC DNA]</scope>
    <source>
        <strain evidence="2">ICMP 6774ER</strain>
    </source>
</reference>
<keyword evidence="2" id="KW-1185">Reference proteome</keyword>
<name>A0ABW4SPW0_9ACTN</name>
<sequence length="52" mass="5867">MLFRLLYLLVVRVFGWLVLLGYAHPTQPEEDTGLPPSFIFTDRPLGQALHGA</sequence>
<comment type="caution">
    <text evidence="1">The sequence shown here is derived from an EMBL/GenBank/DDBJ whole genome shotgun (WGS) entry which is preliminary data.</text>
</comment>
<dbReference type="RefSeq" id="WP_379570323.1">
    <property type="nucleotide sequence ID" value="NZ_JBHUFV010000011.1"/>
</dbReference>
<dbReference type="EMBL" id="JBHUFV010000011">
    <property type="protein sequence ID" value="MFD1931194.1"/>
    <property type="molecule type" value="Genomic_DNA"/>
</dbReference>
<protein>
    <submittedName>
        <fullName evidence="1">Uncharacterized protein</fullName>
    </submittedName>
</protein>
<gene>
    <name evidence="1" type="ORF">ACFSKW_06860</name>
</gene>
<evidence type="ECO:0000313" key="2">
    <source>
        <dbReference type="Proteomes" id="UP001597368"/>
    </source>
</evidence>
<dbReference type="Proteomes" id="UP001597368">
    <property type="component" value="Unassembled WGS sequence"/>
</dbReference>
<accession>A0ABW4SPW0</accession>
<organism evidence="1 2">
    <name type="scientific">Nonomuraea mangrovi</name>
    <dbReference type="NCBI Taxonomy" id="2316207"/>
    <lineage>
        <taxon>Bacteria</taxon>
        <taxon>Bacillati</taxon>
        <taxon>Actinomycetota</taxon>
        <taxon>Actinomycetes</taxon>
        <taxon>Streptosporangiales</taxon>
        <taxon>Streptosporangiaceae</taxon>
        <taxon>Nonomuraea</taxon>
    </lineage>
</organism>